<dbReference type="AlphaFoldDB" id="A0A381SM60"/>
<proteinExistence type="predicted"/>
<gene>
    <name evidence="1" type="ORF">METZ01_LOCUS57950</name>
</gene>
<dbReference type="GO" id="GO:0005509">
    <property type="term" value="F:calcium ion binding"/>
    <property type="evidence" value="ECO:0007669"/>
    <property type="project" value="InterPro"/>
</dbReference>
<dbReference type="SUPFAM" id="SSF49313">
    <property type="entry name" value="Cadherin-like"/>
    <property type="match status" value="4"/>
</dbReference>
<dbReference type="GO" id="GO:0016020">
    <property type="term" value="C:membrane"/>
    <property type="evidence" value="ECO:0007669"/>
    <property type="project" value="InterPro"/>
</dbReference>
<sequence>MRMDPAGTVSWTPNPVQVDTAKYAIVVSHGVATDTQYVDLFVNHPPIIKSLPSPMNKVNVGGIWDFELEIEDPNKNDQLVYTAHELPQGMRMDPHTGRLRWEPTMNELDFHTLKIEISDGHETRMIESDFFVNAPIQIVSVPTMSATVGDEYSYRIMVNDKNKGSLLPFNRVVKVENISAIRMYSINITDDVSLSNVDRFLGDWHNADAIYYVDPKYPADSLVSRLNMKKYTHSVFFEDDRLWVILETIDGRTIKLRDFLWEFFHGGKGKPPRVVVERVNHVNFSLLDFPEGMEVDNASGTLRWTPSVNQTDAHRITAVASDGYTKDEQTFEIYANHLPTIVSNPPHMGLVGELFKYQVRVDDNNENSQLEYTLMKGPHGMQMDRHGKILWVPKAAQINNNSFEVAVSDGYGTDVQKGKVFVNNAPTVISNPKPVGLTGHNWRYKMTSKDLNGDKVAYRAVRLPKYAEFDKKKAIVEWTPRKNQMGMNDFILMAVDEHGATSTHEFQVHVFHDPSTQQLVNTGWPLMLTFVGVVFAWGMAQI</sequence>
<accession>A0A381SM60</accession>
<protein>
    <submittedName>
        <fullName evidence="1">Uncharacterized protein</fullName>
    </submittedName>
</protein>
<dbReference type="InterPro" id="IPR013783">
    <property type="entry name" value="Ig-like_fold"/>
</dbReference>
<organism evidence="1">
    <name type="scientific">marine metagenome</name>
    <dbReference type="NCBI Taxonomy" id="408172"/>
    <lineage>
        <taxon>unclassified sequences</taxon>
        <taxon>metagenomes</taxon>
        <taxon>ecological metagenomes</taxon>
    </lineage>
</organism>
<dbReference type="InterPro" id="IPR015919">
    <property type="entry name" value="Cadherin-like_sf"/>
</dbReference>
<dbReference type="EMBL" id="UINC01003299">
    <property type="protein sequence ID" value="SVA05096.1"/>
    <property type="molecule type" value="Genomic_DNA"/>
</dbReference>
<reference evidence="1" key="1">
    <citation type="submission" date="2018-05" db="EMBL/GenBank/DDBJ databases">
        <authorList>
            <person name="Lanie J.A."/>
            <person name="Ng W.-L."/>
            <person name="Kazmierczak K.M."/>
            <person name="Andrzejewski T.M."/>
            <person name="Davidsen T.M."/>
            <person name="Wayne K.J."/>
            <person name="Tettelin H."/>
            <person name="Glass J.I."/>
            <person name="Rusch D."/>
            <person name="Podicherti R."/>
            <person name="Tsui H.-C.T."/>
            <person name="Winkler M.E."/>
        </authorList>
    </citation>
    <scope>NUCLEOTIDE SEQUENCE</scope>
</reference>
<dbReference type="Gene3D" id="2.60.40.10">
    <property type="entry name" value="Immunoglobulins"/>
    <property type="match status" value="4"/>
</dbReference>
<name>A0A381SM60_9ZZZZ</name>
<evidence type="ECO:0000313" key="1">
    <source>
        <dbReference type="EMBL" id="SVA05096.1"/>
    </source>
</evidence>